<keyword evidence="3" id="KW-1185">Reference proteome</keyword>
<dbReference type="EMBL" id="LGRX02033188">
    <property type="protein sequence ID" value="KAK3242352.1"/>
    <property type="molecule type" value="Genomic_DNA"/>
</dbReference>
<gene>
    <name evidence="2" type="ORF">CYMTET_47971</name>
</gene>
<proteinExistence type="predicted"/>
<evidence type="ECO:0000256" key="1">
    <source>
        <dbReference type="SAM" id="MobiDB-lite"/>
    </source>
</evidence>
<evidence type="ECO:0000313" key="3">
    <source>
        <dbReference type="Proteomes" id="UP001190700"/>
    </source>
</evidence>
<dbReference type="Proteomes" id="UP001190700">
    <property type="component" value="Unassembled WGS sequence"/>
</dbReference>
<reference evidence="2 3" key="1">
    <citation type="journal article" date="2015" name="Genome Biol. Evol.">
        <title>Comparative Genomics of a Bacterivorous Green Alga Reveals Evolutionary Causalities and Consequences of Phago-Mixotrophic Mode of Nutrition.</title>
        <authorList>
            <person name="Burns J.A."/>
            <person name="Paasch A."/>
            <person name="Narechania A."/>
            <person name="Kim E."/>
        </authorList>
    </citation>
    <scope>NUCLEOTIDE SEQUENCE [LARGE SCALE GENOMIC DNA]</scope>
    <source>
        <strain evidence="2 3">PLY_AMNH</strain>
    </source>
</reference>
<feature type="region of interest" description="Disordered" evidence="1">
    <location>
        <begin position="1"/>
        <end position="81"/>
    </location>
</feature>
<comment type="caution">
    <text evidence="2">The sequence shown here is derived from an EMBL/GenBank/DDBJ whole genome shotgun (WGS) entry which is preliminary data.</text>
</comment>
<evidence type="ECO:0000313" key="2">
    <source>
        <dbReference type="EMBL" id="KAK3242352.1"/>
    </source>
</evidence>
<sequence length="133" mass="14156">MTTSVSPTTSPTTTPTAVPTSTPSVTPTTIHPTTMHPVTTNPTTYAPSTSVPSTQAPTWPSPPPPSSSISASPTKPTTSDRVCHSWELRWNNGSVLSGLLECDMHSYPVRYRHEEYVVGHHGRAHLAVVDGAV</sequence>
<protein>
    <submittedName>
        <fullName evidence="2">Uncharacterized protein</fullName>
    </submittedName>
</protein>
<dbReference type="AlphaFoldDB" id="A0AAE0BV54"/>
<feature type="compositionally biased region" description="Low complexity" evidence="1">
    <location>
        <begin position="1"/>
        <end position="44"/>
    </location>
</feature>
<accession>A0AAE0BV54</accession>
<organism evidence="2 3">
    <name type="scientific">Cymbomonas tetramitiformis</name>
    <dbReference type="NCBI Taxonomy" id="36881"/>
    <lineage>
        <taxon>Eukaryota</taxon>
        <taxon>Viridiplantae</taxon>
        <taxon>Chlorophyta</taxon>
        <taxon>Pyramimonadophyceae</taxon>
        <taxon>Pyramimonadales</taxon>
        <taxon>Pyramimonadaceae</taxon>
        <taxon>Cymbomonas</taxon>
    </lineage>
</organism>
<feature type="compositionally biased region" description="Low complexity" evidence="1">
    <location>
        <begin position="67"/>
        <end position="79"/>
    </location>
</feature>
<name>A0AAE0BV54_9CHLO</name>